<dbReference type="Proteomes" id="UP001367508">
    <property type="component" value="Unassembled WGS sequence"/>
</dbReference>
<gene>
    <name evidence="1" type="ORF">VNO77_04774</name>
</gene>
<protein>
    <submittedName>
        <fullName evidence="1">Uncharacterized protein</fullName>
    </submittedName>
</protein>
<dbReference type="AlphaFoldDB" id="A0AAN9MX56"/>
<accession>A0AAN9MX56</accession>
<keyword evidence="2" id="KW-1185">Reference proteome</keyword>
<sequence length="101" mass="11161">MGVGSVVIETLKETVSITMPNIRTPIQCGNFRVPCIFPNVIVFSFFSFITCAKKVLHFYFCLSAEIALLQKSELIVSNMKIKQLAVQKTNPAPAPALQSNQ</sequence>
<evidence type="ECO:0000313" key="2">
    <source>
        <dbReference type="Proteomes" id="UP001367508"/>
    </source>
</evidence>
<evidence type="ECO:0000313" key="1">
    <source>
        <dbReference type="EMBL" id="KAK7362655.1"/>
    </source>
</evidence>
<dbReference type="EMBL" id="JAYMYQ010000001">
    <property type="protein sequence ID" value="KAK7362655.1"/>
    <property type="molecule type" value="Genomic_DNA"/>
</dbReference>
<organism evidence="1 2">
    <name type="scientific">Canavalia gladiata</name>
    <name type="common">Sword bean</name>
    <name type="synonym">Dolichos gladiatus</name>
    <dbReference type="NCBI Taxonomy" id="3824"/>
    <lineage>
        <taxon>Eukaryota</taxon>
        <taxon>Viridiplantae</taxon>
        <taxon>Streptophyta</taxon>
        <taxon>Embryophyta</taxon>
        <taxon>Tracheophyta</taxon>
        <taxon>Spermatophyta</taxon>
        <taxon>Magnoliopsida</taxon>
        <taxon>eudicotyledons</taxon>
        <taxon>Gunneridae</taxon>
        <taxon>Pentapetalae</taxon>
        <taxon>rosids</taxon>
        <taxon>fabids</taxon>
        <taxon>Fabales</taxon>
        <taxon>Fabaceae</taxon>
        <taxon>Papilionoideae</taxon>
        <taxon>50 kb inversion clade</taxon>
        <taxon>NPAAA clade</taxon>
        <taxon>indigoferoid/millettioid clade</taxon>
        <taxon>Phaseoleae</taxon>
        <taxon>Canavalia</taxon>
    </lineage>
</organism>
<proteinExistence type="predicted"/>
<comment type="caution">
    <text evidence="1">The sequence shown here is derived from an EMBL/GenBank/DDBJ whole genome shotgun (WGS) entry which is preliminary data.</text>
</comment>
<reference evidence="1 2" key="1">
    <citation type="submission" date="2024-01" db="EMBL/GenBank/DDBJ databases">
        <title>The genomes of 5 underutilized Papilionoideae crops provide insights into root nodulation and disease resistanc.</title>
        <authorList>
            <person name="Jiang F."/>
        </authorList>
    </citation>
    <scope>NUCLEOTIDE SEQUENCE [LARGE SCALE GENOMIC DNA]</scope>
    <source>
        <strain evidence="1">LVBAO_FW01</strain>
        <tissue evidence="1">Leaves</tissue>
    </source>
</reference>
<name>A0AAN9MX56_CANGL</name>